<protein>
    <recommendedName>
        <fullName evidence="1">HTH lysR-type domain-containing protein</fullName>
    </recommendedName>
</protein>
<organism evidence="2 3">
    <name type="scientific">Paraburkholderia piptadeniae</name>
    <dbReference type="NCBI Taxonomy" id="1701573"/>
    <lineage>
        <taxon>Bacteria</taxon>
        <taxon>Pseudomonadati</taxon>
        <taxon>Pseudomonadota</taxon>
        <taxon>Betaproteobacteria</taxon>
        <taxon>Burkholderiales</taxon>
        <taxon>Burkholderiaceae</taxon>
        <taxon>Paraburkholderia</taxon>
    </lineage>
</organism>
<accession>A0A1N7SUA7</accession>
<sequence>MDSLEIFKAVVNFGVVTKAAANLNRVQSNITTRVKNLEERLSVAPAQGPQTRPCM</sequence>
<dbReference type="AlphaFoldDB" id="A0A1N7SUA7"/>
<dbReference type="InterPro" id="IPR036388">
    <property type="entry name" value="WH-like_DNA-bd_sf"/>
</dbReference>
<evidence type="ECO:0000259" key="1">
    <source>
        <dbReference type="PROSITE" id="PS50931"/>
    </source>
</evidence>
<dbReference type="Gene3D" id="1.10.10.10">
    <property type="entry name" value="Winged helix-like DNA-binding domain superfamily/Winged helix DNA-binding domain"/>
    <property type="match status" value="1"/>
</dbReference>
<name>A0A1N7SUA7_9BURK</name>
<proteinExistence type="predicted"/>
<keyword evidence="3" id="KW-1185">Reference proteome</keyword>
<dbReference type="InterPro" id="IPR036390">
    <property type="entry name" value="WH_DNA-bd_sf"/>
</dbReference>
<dbReference type="Pfam" id="PF00126">
    <property type="entry name" value="HTH_1"/>
    <property type="match status" value="1"/>
</dbReference>
<dbReference type="GO" id="GO:0003700">
    <property type="term" value="F:DNA-binding transcription factor activity"/>
    <property type="evidence" value="ECO:0007669"/>
    <property type="project" value="InterPro"/>
</dbReference>
<dbReference type="EMBL" id="CYGY02000096">
    <property type="protein sequence ID" value="SIT50985.1"/>
    <property type="molecule type" value="Genomic_DNA"/>
</dbReference>
<comment type="caution">
    <text evidence="2">The sequence shown here is derived from an EMBL/GenBank/DDBJ whole genome shotgun (WGS) entry which is preliminary data.</text>
</comment>
<evidence type="ECO:0000313" key="3">
    <source>
        <dbReference type="Proteomes" id="UP000195569"/>
    </source>
</evidence>
<dbReference type="PROSITE" id="PS50931">
    <property type="entry name" value="HTH_LYSR"/>
    <property type="match status" value="1"/>
</dbReference>
<feature type="domain" description="HTH lysR-type" evidence="1">
    <location>
        <begin position="1"/>
        <end position="43"/>
    </location>
</feature>
<dbReference type="InterPro" id="IPR000847">
    <property type="entry name" value="LysR_HTH_N"/>
</dbReference>
<dbReference type="Proteomes" id="UP000195569">
    <property type="component" value="Unassembled WGS sequence"/>
</dbReference>
<dbReference type="SUPFAM" id="SSF46785">
    <property type="entry name" value="Winged helix' DNA-binding domain"/>
    <property type="match status" value="1"/>
</dbReference>
<gene>
    <name evidence="2" type="ORF">BN2476_960136</name>
</gene>
<reference evidence="2" key="1">
    <citation type="submission" date="2016-12" db="EMBL/GenBank/DDBJ databases">
        <authorList>
            <person name="Moulin L."/>
        </authorList>
    </citation>
    <scope>NUCLEOTIDE SEQUENCE [LARGE SCALE GENOMIC DNA]</scope>
    <source>
        <strain evidence="2">STM 7183</strain>
    </source>
</reference>
<evidence type="ECO:0000313" key="2">
    <source>
        <dbReference type="EMBL" id="SIT50985.1"/>
    </source>
</evidence>